<comment type="similarity">
    <text evidence="3">Belongs to the DegT/DnrJ/EryC1 family.</text>
</comment>
<evidence type="ECO:0000256" key="1">
    <source>
        <dbReference type="PIRSR" id="PIRSR000390-1"/>
    </source>
</evidence>
<name>A0A1F6B3W1_9BACT</name>
<dbReference type="InterPro" id="IPR015422">
    <property type="entry name" value="PyrdxlP-dep_Trfase_small"/>
</dbReference>
<dbReference type="Gene3D" id="3.40.640.10">
    <property type="entry name" value="Type I PLP-dependent aspartate aminotransferase-like (Major domain)"/>
    <property type="match status" value="1"/>
</dbReference>
<reference evidence="5 6" key="1">
    <citation type="journal article" date="2016" name="Nat. Commun.">
        <title>Thousands of microbial genomes shed light on interconnected biogeochemical processes in an aquifer system.</title>
        <authorList>
            <person name="Anantharaman K."/>
            <person name="Brown C.T."/>
            <person name="Hug L.A."/>
            <person name="Sharon I."/>
            <person name="Castelle C.J."/>
            <person name="Probst A.J."/>
            <person name="Thomas B.C."/>
            <person name="Singh A."/>
            <person name="Wilkins M.J."/>
            <person name="Karaoz U."/>
            <person name="Brodie E.L."/>
            <person name="Williams K.H."/>
            <person name="Hubbard S.S."/>
            <person name="Banfield J.F."/>
        </authorList>
    </citation>
    <scope>NUCLEOTIDE SEQUENCE [LARGE SCALE GENOMIC DNA]</scope>
</reference>
<dbReference type="Pfam" id="PF01041">
    <property type="entry name" value="DegT_DnrJ_EryC1"/>
    <property type="match status" value="2"/>
</dbReference>
<protein>
    <recommendedName>
        <fullName evidence="7">DegT/DnrJ/EryC1/StrS aminotransferase</fullName>
    </recommendedName>
</protein>
<dbReference type="InterPro" id="IPR015421">
    <property type="entry name" value="PyrdxlP-dep_Trfase_major"/>
</dbReference>
<evidence type="ECO:0000256" key="2">
    <source>
        <dbReference type="PIRSR" id="PIRSR000390-2"/>
    </source>
</evidence>
<dbReference type="Proteomes" id="UP000176450">
    <property type="component" value="Unassembled WGS sequence"/>
</dbReference>
<organism evidence="5 6">
    <name type="scientific">Candidatus Gottesmanbacteria bacterium RIFCSPLOWO2_01_FULL_46_9</name>
    <dbReference type="NCBI Taxonomy" id="1798394"/>
    <lineage>
        <taxon>Bacteria</taxon>
        <taxon>Candidatus Gottesmaniibacteriota</taxon>
    </lineage>
</organism>
<keyword evidence="4" id="KW-0812">Transmembrane</keyword>
<dbReference type="PANTHER" id="PTHR30244:SF34">
    <property type="entry name" value="DTDP-4-AMINO-4,6-DIDEOXYGALACTOSE TRANSAMINASE"/>
    <property type="match status" value="1"/>
</dbReference>
<dbReference type="EMBL" id="MFJX01000001">
    <property type="protein sequence ID" value="OGG31619.1"/>
    <property type="molecule type" value="Genomic_DNA"/>
</dbReference>
<evidence type="ECO:0000256" key="4">
    <source>
        <dbReference type="SAM" id="Phobius"/>
    </source>
</evidence>
<dbReference type="AlphaFoldDB" id="A0A1F6B3W1"/>
<dbReference type="SUPFAM" id="SSF53383">
    <property type="entry name" value="PLP-dependent transferases"/>
    <property type="match status" value="1"/>
</dbReference>
<feature type="active site" description="Proton acceptor" evidence="1">
    <location>
        <position position="185"/>
    </location>
</feature>
<gene>
    <name evidence="5" type="ORF">A3A63_00105</name>
</gene>
<keyword evidence="4" id="KW-1133">Transmembrane helix</keyword>
<feature type="transmembrane region" description="Helical" evidence="4">
    <location>
        <begin position="227"/>
        <end position="251"/>
    </location>
</feature>
<evidence type="ECO:0000313" key="6">
    <source>
        <dbReference type="Proteomes" id="UP000176450"/>
    </source>
</evidence>
<dbReference type="InterPro" id="IPR000653">
    <property type="entry name" value="DegT/StrS_aminotransferase"/>
</dbReference>
<dbReference type="GO" id="GO:0000271">
    <property type="term" value="P:polysaccharide biosynthetic process"/>
    <property type="evidence" value="ECO:0007669"/>
    <property type="project" value="TreeGrafter"/>
</dbReference>
<dbReference type="PANTHER" id="PTHR30244">
    <property type="entry name" value="TRANSAMINASE"/>
    <property type="match status" value="1"/>
</dbReference>
<keyword evidence="2 3" id="KW-0663">Pyridoxal phosphate</keyword>
<sequence length="408" mass="46334">MFHTIISSSLSPNTEFDDVLLAFRCLWRPWEWTQGYAIKRVEEWFGKRFPQYRALSFNSGRSAFFAILKAFGIHEGDEVMVQAFTCVAVPNSIVWAGAKPIYVDIDTSLNIAVADAEKKVTKRTRAIVVQHTLGLPARMDKIRIFAKKHNLIVIEDCAHSLGSRFGGDLAGSMGDAAFFSFGRDKVVSSVFGGMAIIHKRHEQPWTRLRDFHKLLPKSRKYWIFQQLLHPVVFAVILPLYTVGIGKVILVLCQRLRLLSIPVYPEEKVARKPRDFPARYPNALAQLVSNQLKKLEKYNEKRKIRAQYYMESLKNTTHVELLSYPEGSIFLRFPILLSDPLSATVKAKKAGILIGNWYHNTVDPTGVNFHTIFYVPGSCPRAEHIAKHIVNLPTNISQKDAARVLKTIS</sequence>
<dbReference type="InterPro" id="IPR015424">
    <property type="entry name" value="PyrdxlP-dep_Trfase"/>
</dbReference>
<dbReference type="GO" id="GO:0008483">
    <property type="term" value="F:transaminase activity"/>
    <property type="evidence" value="ECO:0007669"/>
    <property type="project" value="TreeGrafter"/>
</dbReference>
<feature type="modified residue" description="N6-(pyridoxal phosphate)lysine" evidence="2">
    <location>
        <position position="185"/>
    </location>
</feature>
<evidence type="ECO:0000256" key="3">
    <source>
        <dbReference type="RuleBase" id="RU004508"/>
    </source>
</evidence>
<keyword evidence="4" id="KW-0472">Membrane</keyword>
<evidence type="ECO:0000313" key="5">
    <source>
        <dbReference type="EMBL" id="OGG31619.1"/>
    </source>
</evidence>
<comment type="caution">
    <text evidence="5">The sequence shown here is derived from an EMBL/GenBank/DDBJ whole genome shotgun (WGS) entry which is preliminary data.</text>
</comment>
<accession>A0A1F6B3W1</accession>
<evidence type="ECO:0008006" key="7">
    <source>
        <dbReference type="Google" id="ProtNLM"/>
    </source>
</evidence>
<proteinExistence type="inferred from homology"/>
<dbReference type="GO" id="GO:0030170">
    <property type="term" value="F:pyridoxal phosphate binding"/>
    <property type="evidence" value="ECO:0007669"/>
    <property type="project" value="TreeGrafter"/>
</dbReference>
<dbReference type="Gene3D" id="3.90.1150.10">
    <property type="entry name" value="Aspartate Aminotransferase, domain 1"/>
    <property type="match status" value="1"/>
</dbReference>
<dbReference type="PIRSF" id="PIRSF000390">
    <property type="entry name" value="PLP_StrS"/>
    <property type="match status" value="1"/>
</dbReference>